<protein>
    <submittedName>
        <fullName evidence="1">Uncharacterized protein</fullName>
    </submittedName>
</protein>
<accession>A0A379XT30</accession>
<sequence>MEKATISDFTWFNIDNYDFIKKITVEELIHELEWRHTLFYCHDENKTLDELGFEDSIKYIRIFRGDPHLNINSPEEIEFNKEFEEYAKSSGRDTSSDRPMLPHDQGVMPVSFAELSQYSKVAQEIEAYSLDENGNYTHIDPRSMLASVSYNAPEYMNHKVLIDIWLDEATDEEILSSLKKLLPVWRDKLGHPEPDILPKRRVGLKTFQKLISNRVLMILDLILWAKVFKKEISNPMLSHLVFPDDPKDSQAIKETIRPFAIEAMSEPYTRLLRLFIDKDGELGSAKVSDMIDRIS</sequence>
<dbReference type="Proteomes" id="UP000254220">
    <property type="component" value="Unassembled WGS sequence"/>
</dbReference>
<dbReference type="InterPro" id="IPR045664">
    <property type="entry name" value="DUF6387"/>
</dbReference>
<dbReference type="AlphaFoldDB" id="A0A379XT30"/>
<reference evidence="1 2" key="1">
    <citation type="submission" date="2018-06" db="EMBL/GenBank/DDBJ databases">
        <authorList>
            <consortium name="Pathogen Informatics"/>
            <person name="Doyle S."/>
        </authorList>
    </citation>
    <scope>NUCLEOTIDE SEQUENCE [LARGE SCALE GENOMIC DNA]</scope>
    <source>
        <strain evidence="1 2">NCTC12420</strain>
    </source>
</reference>
<dbReference type="Pfam" id="PF19924">
    <property type="entry name" value="DUF6387"/>
    <property type="match status" value="1"/>
</dbReference>
<proteinExistence type="predicted"/>
<organism evidence="1 2">
    <name type="scientific">Salmonella enterica subsp. indica</name>
    <dbReference type="NCBI Taxonomy" id="59207"/>
    <lineage>
        <taxon>Bacteria</taxon>
        <taxon>Pseudomonadati</taxon>
        <taxon>Pseudomonadota</taxon>
        <taxon>Gammaproteobacteria</taxon>
        <taxon>Enterobacterales</taxon>
        <taxon>Enterobacteriaceae</taxon>
        <taxon>Salmonella</taxon>
    </lineage>
</organism>
<name>A0A379XT30_SALER</name>
<gene>
    <name evidence="1" type="ORF">NCTC12420_03473</name>
</gene>
<evidence type="ECO:0000313" key="2">
    <source>
        <dbReference type="Proteomes" id="UP000254220"/>
    </source>
</evidence>
<dbReference type="RefSeq" id="WP_079776717.1">
    <property type="nucleotide sequence ID" value="NZ_DADWZK010000027.1"/>
</dbReference>
<dbReference type="EMBL" id="UGYB01000001">
    <property type="protein sequence ID" value="SUI03658.1"/>
    <property type="molecule type" value="Genomic_DNA"/>
</dbReference>
<evidence type="ECO:0000313" key="1">
    <source>
        <dbReference type="EMBL" id="SUI03658.1"/>
    </source>
</evidence>